<feature type="compositionally biased region" description="Basic residues" evidence="3">
    <location>
        <begin position="19"/>
        <end position="34"/>
    </location>
</feature>
<organism evidence="4 5">
    <name type="scientific">Nicotiana sylvestris</name>
    <name type="common">Wood tobacco</name>
    <name type="synonym">South American tobacco</name>
    <dbReference type="NCBI Taxonomy" id="4096"/>
    <lineage>
        <taxon>Eukaryota</taxon>
        <taxon>Viridiplantae</taxon>
        <taxon>Streptophyta</taxon>
        <taxon>Embryophyta</taxon>
        <taxon>Tracheophyta</taxon>
        <taxon>Spermatophyta</taxon>
        <taxon>Magnoliopsida</taxon>
        <taxon>eudicotyledons</taxon>
        <taxon>Gunneridae</taxon>
        <taxon>Pentapetalae</taxon>
        <taxon>asterids</taxon>
        <taxon>lamiids</taxon>
        <taxon>Solanales</taxon>
        <taxon>Solanaceae</taxon>
        <taxon>Nicotianoideae</taxon>
        <taxon>Nicotianeae</taxon>
        <taxon>Nicotiana</taxon>
    </lineage>
</organism>
<dbReference type="RefSeq" id="XP_009775046.1">
    <property type="nucleotide sequence ID" value="XM_009776744.1"/>
</dbReference>
<dbReference type="Pfam" id="PF00612">
    <property type="entry name" value="IQ"/>
    <property type="match status" value="1"/>
</dbReference>
<reference evidence="5" key="2">
    <citation type="submission" date="2025-08" db="UniProtKB">
        <authorList>
            <consortium name="RefSeq"/>
        </authorList>
    </citation>
    <scope>IDENTIFICATION</scope>
    <source>
        <tissue evidence="5">Leaf</tissue>
    </source>
</reference>
<dbReference type="GO" id="GO:0005516">
    <property type="term" value="F:calmodulin binding"/>
    <property type="evidence" value="ECO:0007669"/>
    <property type="project" value="UniProtKB-KW"/>
</dbReference>
<feature type="compositionally biased region" description="Low complexity" evidence="3">
    <location>
        <begin position="46"/>
        <end position="56"/>
    </location>
</feature>
<dbReference type="KEGG" id="nsy:104225000"/>
<reference evidence="4" key="1">
    <citation type="journal article" date="2013" name="Genome Biol.">
        <title>Reference genomes and transcriptomes of Nicotiana sylvestris and Nicotiana tomentosiformis.</title>
        <authorList>
            <person name="Sierro N."/>
            <person name="Battey J.N."/>
            <person name="Ouadi S."/>
            <person name="Bovet L."/>
            <person name="Goepfert S."/>
            <person name="Bakaher N."/>
            <person name="Peitsch M.C."/>
            <person name="Ivanov N.V."/>
        </authorList>
    </citation>
    <scope>NUCLEOTIDE SEQUENCE [LARGE SCALE GENOMIC DNA]</scope>
</reference>
<sequence length="427" mass="48396">MGKKGSCFSAVKKVLCTKNKKKEKQNQKSRKWFQKQKNADLDSSGAHTTTADPAAAPPIEQMRFAEAENEQNEHSYAGALATAVTARELGESKEEFAAIMIQTAFRGYMARRGFRALRGLVRLKKMVEGQSVKRQATSALRYMHTVARVQSEIHTRRIRMLEDKMALFQQKNEKEQEKLIASKFGDIWNDSTQSREQVEANLQSKQEAALRRERALAYAYTHQKTQRHPSKATNQTFTDSKNPQWGWSCLERRMVSRLWEDKSAFDKELNSIQHTAKLPTNHATSVGEFDHSRRDFHLDNVPSPTAHKQSQSPSTPRSTPVRIRLANPRRSSNVDGDSRSIANGQSDRGRRHSISSIREHESLARFPHVPSYMAAKESAKTTKLHLPSSLDFKKNGTPEKGTCNSAKKRLSFSTSPRGPRRHSDPQS</sequence>
<feature type="region of interest" description="Disordered" evidence="3">
    <location>
        <begin position="19"/>
        <end position="56"/>
    </location>
</feature>
<dbReference type="OrthoDB" id="1923765at2759"/>
<protein>
    <submittedName>
        <fullName evidence="5">Protein IQ-DOMAIN 1-like</fullName>
    </submittedName>
</protein>
<keyword evidence="4" id="KW-1185">Reference proteome</keyword>
<feature type="region of interest" description="Disordered" evidence="3">
    <location>
        <begin position="374"/>
        <end position="427"/>
    </location>
</feature>
<dbReference type="GeneID" id="104225000"/>
<dbReference type="Gene3D" id="1.20.5.190">
    <property type="match status" value="1"/>
</dbReference>
<dbReference type="PANTHER" id="PTHR32295:SF216">
    <property type="entry name" value="PROTEIN IQ-DOMAIN 3"/>
    <property type="match status" value="1"/>
</dbReference>
<feature type="compositionally biased region" description="Polar residues" evidence="3">
    <location>
        <begin position="231"/>
        <end position="241"/>
    </location>
</feature>
<evidence type="ECO:0000256" key="1">
    <source>
        <dbReference type="ARBA" id="ARBA00022860"/>
    </source>
</evidence>
<feature type="compositionally biased region" description="Low complexity" evidence="3">
    <location>
        <begin position="309"/>
        <end position="320"/>
    </location>
</feature>
<dbReference type="eggNOG" id="ENOG502QUAG">
    <property type="taxonomic scope" value="Eukaryota"/>
</dbReference>
<gene>
    <name evidence="5" type="primary">LOC104225000</name>
</gene>
<keyword evidence="1" id="KW-0112">Calmodulin-binding</keyword>
<dbReference type="PROSITE" id="PS50096">
    <property type="entry name" value="IQ"/>
    <property type="match status" value="1"/>
</dbReference>
<dbReference type="AlphaFoldDB" id="A0A1U7WCT6"/>
<dbReference type="Proteomes" id="UP000189701">
    <property type="component" value="Unplaced"/>
</dbReference>
<dbReference type="CDD" id="cd23767">
    <property type="entry name" value="IQCD"/>
    <property type="match status" value="1"/>
</dbReference>
<feature type="region of interest" description="Disordered" evidence="3">
    <location>
        <begin position="220"/>
        <end position="241"/>
    </location>
</feature>
<feature type="compositionally biased region" description="Polar residues" evidence="3">
    <location>
        <begin position="329"/>
        <end position="346"/>
    </location>
</feature>
<evidence type="ECO:0000313" key="4">
    <source>
        <dbReference type="Proteomes" id="UP000189701"/>
    </source>
</evidence>
<dbReference type="STRING" id="4096.A0A1U7WCT6"/>
<proteinExistence type="inferred from homology"/>
<accession>A0A1U7WCT6</accession>
<dbReference type="InterPro" id="IPR000048">
    <property type="entry name" value="IQ_motif_EF-hand-BS"/>
</dbReference>
<evidence type="ECO:0000256" key="2">
    <source>
        <dbReference type="ARBA" id="ARBA00024341"/>
    </source>
</evidence>
<evidence type="ECO:0000256" key="3">
    <source>
        <dbReference type="SAM" id="MobiDB-lite"/>
    </source>
</evidence>
<name>A0A1U7WCT6_NICSY</name>
<comment type="similarity">
    <text evidence="2">Belongs to the IQD family.</text>
</comment>
<evidence type="ECO:0000313" key="5">
    <source>
        <dbReference type="RefSeq" id="XP_009775046.1"/>
    </source>
</evidence>
<dbReference type="SMART" id="SM00015">
    <property type="entry name" value="IQ"/>
    <property type="match status" value="1"/>
</dbReference>
<dbReference type="PANTHER" id="PTHR32295">
    <property type="entry name" value="IQ-DOMAIN 5-RELATED"/>
    <property type="match status" value="1"/>
</dbReference>
<feature type="region of interest" description="Disordered" evidence="3">
    <location>
        <begin position="294"/>
        <end position="361"/>
    </location>
</feature>